<evidence type="ECO:0000313" key="4">
    <source>
        <dbReference type="Proteomes" id="UP000268059"/>
    </source>
</evidence>
<dbReference type="Pfam" id="PF02368">
    <property type="entry name" value="Big_2"/>
    <property type="match status" value="1"/>
</dbReference>
<gene>
    <name evidence="3" type="ORF">SG0102_21750</name>
</gene>
<dbReference type="RefSeq" id="WP_125119987.1">
    <property type="nucleotide sequence ID" value="NZ_AP019309.1"/>
</dbReference>
<evidence type="ECO:0008006" key="5">
    <source>
        <dbReference type="Google" id="ProtNLM"/>
    </source>
</evidence>
<evidence type="ECO:0000259" key="1">
    <source>
        <dbReference type="Pfam" id="PF02368"/>
    </source>
</evidence>
<protein>
    <recommendedName>
        <fullName evidence="5">SGNH hydrolase-type esterase domain-containing protein</fullName>
    </recommendedName>
</protein>
<dbReference type="EMBL" id="AP019309">
    <property type="protein sequence ID" value="BBH27241.1"/>
    <property type="molecule type" value="Genomic_DNA"/>
</dbReference>
<dbReference type="InterPro" id="IPR036514">
    <property type="entry name" value="SGNH_hydro_sf"/>
</dbReference>
<name>A0A3G9JMK5_9FIRM</name>
<dbReference type="GO" id="GO:0004622">
    <property type="term" value="F:phosphatidylcholine lysophospholipase activity"/>
    <property type="evidence" value="ECO:0007669"/>
    <property type="project" value="TreeGrafter"/>
</dbReference>
<dbReference type="InterPro" id="IPR003343">
    <property type="entry name" value="Big_2"/>
</dbReference>
<reference evidence="3 4" key="1">
    <citation type="submission" date="2018-11" db="EMBL/GenBank/DDBJ databases">
        <title>Novel Erysipelotrichaceae bacterium isolated from small intestine of a swine.</title>
        <authorList>
            <person name="Kim J.S."/>
            <person name="Choe H."/>
            <person name="Lee Y.R."/>
            <person name="Kim K.M."/>
            <person name="Park D.S."/>
        </authorList>
    </citation>
    <scope>NUCLEOTIDE SEQUENCE [LARGE SCALE GENOMIC DNA]</scope>
    <source>
        <strain evidence="3 4">SG0102</strain>
    </source>
</reference>
<dbReference type="AlphaFoldDB" id="A0A3G9JMK5"/>
<dbReference type="InterPro" id="IPR008964">
    <property type="entry name" value="Invasin/intimin_cell_adhesion"/>
</dbReference>
<proteinExistence type="predicted"/>
<keyword evidence="4" id="KW-1185">Reference proteome</keyword>
<sequence length="311" mass="35444">MNFRHLIAILVVSCLLIAAGIYQYSEHGLTSMVNEIFGLVNLSPNELTLNVHGTKLLKLNNTKEKVKWVSANANIASVNKYGRVFAHHIGETTIYAATKVASYKCHVLVDRSYIHMIDCVGDSITYGTGVVKQRSRYSYPSLLDDAFSYDVYVHNYGAPSHTMQKEGDLPYEKTGFLKKVEHDQPDVILLMLGTNDAKDYNWNKMRLIRDYIVFVERLQKLTSHPDVYLMIPPATCMTHRGKATHVVADYVDELPDLITKIGQITHTHVIDLYHVTKGHSDYYFDKIHPNALGNQKIVHKIVQTLEKEYYL</sequence>
<dbReference type="SUPFAM" id="SSF49373">
    <property type="entry name" value="Invasin/intimin cell-adhesion fragments"/>
    <property type="match status" value="1"/>
</dbReference>
<feature type="domain" description="BIG2" evidence="1">
    <location>
        <begin position="40"/>
        <end position="100"/>
    </location>
</feature>
<dbReference type="InterPro" id="IPR013830">
    <property type="entry name" value="SGNH_hydro"/>
</dbReference>
<dbReference type="PANTHER" id="PTHR30383">
    <property type="entry name" value="THIOESTERASE 1/PROTEASE 1/LYSOPHOSPHOLIPASE L1"/>
    <property type="match status" value="1"/>
</dbReference>
<dbReference type="SUPFAM" id="SSF52266">
    <property type="entry name" value="SGNH hydrolase"/>
    <property type="match status" value="1"/>
</dbReference>
<feature type="domain" description="SGNH hydrolase-type esterase" evidence="2">
    <location>
        <begin position="119"/>
        <end position="295"/>
    </location>
</feature>
<dbReference type="Pfam" id="PF13472">
    <property type="entry name" value="Lipase_GDSL_2"/>
    <property type="match status" value="1"/>
</dbReference>
<evidence type="ECO:0000313" key="3">
    <source>
        <dbReference type="EMBL" id="BBH27241.1"/>
    </source>
</evidence>
<dbReference type="Proteomes" id="UP000268059">
    <property type="component" value="Chromosome"/>
</dbReference>
<dbReference type="Gene3D" id="2.60.40.1080">
    <property type="match status" value="1"/>
</dbReference>
<dbReference type="PANTHER" id="PTHR30383:SF5">
    <property type="entry name" value="SGNH HYDROLASE-TYPE ESTERASE DOMAIN-CONTAINING PROTEIN"/>
    <property type="match status" value="1"/>
</dbReference>
<dbReference type="OrthoDB" id="9777593at2"/>
<accession>A0A3G9JMK5</accession>
<dbReference type="KEGG" id="ebm:SG0102_21750"/>
<organism evidence="3 4">
    <name type="scientific">Intestinibaculum porci</name>
    <dbReference type="NCBI Taxonomy" id="2487118"/>
    <lineage>
        <taxon>Bacteria</taxon>
        <taxon>Bacillati</taxon>
        <taxon>Bacillota</taxon>
        <taxon>Erysipelotrichia</taxon>
        <taxon>Erysipelotrichales</taxon>
        <taxon>Erysipelotrichaceae</taxon>
        <taxon>Intestinibaculum</taxon>
    </lineage>
</organism>
<dbReference type="InParanoid" id="A0A3G9JMK5"/>
<evidence type="ECO:0000259" key="2">
    <source>
        <dbReference type="Pfam" id="PF13472"/>
    </source>
</evidence>
<dbReference type="Gene3D" id="3.40.50.1110">
    <property type="entry name" value="SGNH hydrolase"/>
    <property type="match status" value="1"/>
</dbReference>
<dbReference type="InterPro" id="IPR051532">
    <property type="entry name" value="Ester_Hydrolysis_Enzymes"/>
</dbReference>